<accession>A0A7J8VU26</accession>
<dbReference type="EMBL" id="JABFAB010000012">
    <property type="protein sequence ID" value="MBA0666336.1"/>
    <property type="molecule type" value="Genomic_DNA"/>
</dbReference>
<name>A0A7J8VU26_9ROSI</name>
<dbReference type="Proteomes" id="UP000593573">
    <property type="component" value="Unassembled WGS sequence"/>
</dbReference>
<sequence length="190" mass="21747">VARVLDQKAVSDFITILWNVWSSRNNFIFRGIDEEAKVIWERAASLSHNFRIFNLLEKPMLPRSVVVKVWMKPPQGVVKINFDATVAGKKTSYGLLARDSDGFVLGGRAGVLDKDLQIEWGEMQSLGESINFVRSNNWSKMEFETDCVSLVNRFNKRNEDLTTIADHLCKFAMDKNCTLDFNVDYPLDIH</sequence>
<comment type="caution">
    <text evidence="2">The sequence shown here is derived from an EMBL/GenBank/DDBJ whole genome shotgun (WGS) entry which is preliminary data.</text>
</comment>
<dbReference type="PANTHER" id="PTHR47074">
    <property type="entry name" value="BNAC02G40300D PROTEIN"/>
    <property type="match status" value="1"/>
</dbReference>
<gene>
    <name evidence="2" type="ORF">Goklo_002758</name>
</gene>
<dbReference type="OrthoDB" id="994311at2759"/>
<proteinExistence type="predicted"/>
<dbReference type="GO" id="GO:0003676">
    <property type="term" value="F:nucleic acid binding"/>
    <property type="evidence" value="ECO:0007669"/>
    <property type="project" value="InterPro"/>
</dbReference>
<protein>
    <recommendedName>
        <fullName evidence="1">RNase H type-1 domain-containing protein</fullName>
    </recommendedName>
</protein>
<reference evidence="2 3" key="1">
    <citation type="journal article" date="2019" name="Genome Biol. Evol.">
        <title>Insights into the evolution of the New World diploid cottons (Gossypium, subgenus Houzingenia) based on genome sequencing.</title>
        <authorList>
            <person name="Grover C.E."/>
            <person name="Arick M.A. 2nd"/>
            <person name="Thrash A."/>
            <person name="Conover J.L."/>
            <person name="Sanders W.S."/>
            <person name="Peterson D.G."/>
            <person name="Frelichowski J.E."/>
            <person name="Scheffler J.A."/>
            <person name="Scheffler B.E."/>
            <person name="Wendel J.F."/>
        </authorList>
    </citation>
    <scope>NUCLEOTIDE SEQUENCE [LARGE SCALE GENOMIC DNA]</scope>
    <source>
        <strain evidence="2">57</strain>
        <tissue evidence="2">Leaf</tissue>
    </source>
</reference>
<dbReference type="InterPro" id="IPR052929">
    <property type="entry name" value="RNase_H-like_EbsB-rel"/>
</dbReference>
<dbReference type="InterPro" id="IPR002156">
    <property type="entry name" value="RNaseH_domain"/>
</dbReference>
<evidence type="ECO:0000313" key="3">
    <source>
        <dbReference type="Proteomes" id="UP000593573"/>
    </source>
</evidence>
<keyword evidence="3" id="KW-1185">Reference proteome</keyword>
<organism evidence="2 3">
    <name type="scientific">Gossypium klotzschianum</name>
    <dbReference type="NCBI Taxonomy" id="34286"/>
    <lineage>
        <taxon>Eukaryota</taxon>
        <taxon>Viridiplantae</taxon>
        <taxon>Streptophyta</taxon>
        <taxon>Embryophyta</taxon>
        <taxon>Tracheophyta</taxon>
        <taxon>Spermatophyta</taxon>
        <taxon>Magnoliopsida</taxon>
        <taxon>eudicotyledons</taxon>
        <taxon>Gunneridae</taxon>
        <taxon>Pentapetalae</taxon>
        <taxon>rosids</taxon>
        <taxon>malvids</taxon>
        <taxon>Malvales</taxon>
        <taxon>Malvaceae</taxon>
        <taxon>Malvoideae</taxon>
        <taxon>Gossypium</taxon>
    </lineage>
</organism>
<dbReference type="GO" id="GO:0004523">
    <property type="term" value="F:RNA-DNA hybrid ribonuclease activity"/>
    <property type="evidence" value="ECO:0007669"/>
    <property type="project" value="InterPro"/>
</dbReference>
<feature type="domain" description="RNase H type-1" evidence="1">
    <location>
        <begin position="81"/>
        <end position="169"/>
    </location>
</feature>
<evidence type="ECO:0000259" key="1">
    <source>
        <dbReference type="Pfam" id="PF13456"/>
    </source>
</evidence>
<dbReference type="Pfam" id="PF13456">
    <property type="entry name" value="RVT_3"/>
    <property type="match status" value="1"/>
</dbReference>
<dbReference type="AlphaFoldDB" id="A0A7J8VU26"/>
<feature type="non-terminal residue" evidence="2">
    <location>
        <position position="1"/>
    </location>
</feature>
<dbReference type="PANTHER" id="PTHR47074:SF48">
    <property type="entry name" value="POLYNUCLEOTIDYL TRANSFERASE, RIBONUCLEASE H-LIKE SUPERFAMILY PROTEIN"/>
    <property type="match status" value="1"/>
</dbReference>
<evidence type="ECO:0000313" key="2">
    <source>
        <dbReference type="EMBL" id="MBA0666336.1"/>
    </source>
</evidence>
<feature type="non-terminal residue" evidence="2">
    <location>
        <position position="190"/>
    </location>
</feature>